<dbReference type="Proteomes" id="UP001597506">
    <property type="component" value="Unassembled WGS sequence"/>
</dbReference>
<dbReference type="RefSeq" id="WP_377934499.1">
    <property type="nucleotide sequence ID" value="NZ_JBHUMF010000017.1"/>
</dbReference>
<protein>
    <submittedName>
        <fullName evidence="2">Uncharacterized protein</fullName>
    </submittedName>
</protein>
<keyword evidence="1" id="KW-0472">Membrane</keyword>
<accession>A0ABW5RRK4</accession>
<feature type="transmembrane region" description="Helical" evidence="1">
    <location>
        <begin position="7"/>
        <end position="39"/>
    </location>
</feature>
<dbReference type="EMBL" id="JBHUMF010000017">
    <property type="protein sequence ID" value="MFD2680794.1"/>
    <property type="molecule type" value="Genomic_DNA"/>
</dbReference>
<keyword evidence="1" id="KW-0812">Transmembrane</keyword>
<organism evidence="2 3">
    <name type="scientific">Bacillus seohaeanensis</name>
    <dbReference type="NCBI Taxonomy" id="284580"/>
    <lineage>
        <taxon>Bacteria</taxon>
        <taxon>Bacillati</taxon>
        <taxon>Bacillota</taxon>
        <taxon>Bacilli</taxon>
        <taxon>Bacillales</taxon>
        <taxon>Bacillaceae</taxon>
        <taxon>Bacillus</taxon>
    </lineage>
</organism>
<evidence type="ECO:0000256" key="1">
    <source>
        <dbReference type="SAM" id="Phobius"/>
    </source>
</evidence>
<keyword evidence="1" id="KW-1133">Transmembrane helix</keyword>
<evidence type="ECO:0000313" key="3">
    <source>
        <dbReference type="Proteomes" id="UP001597506"/>
    </source>
</evidence>
<sequence>MKTILRYAFFIVIIYIAFFLYQKQLGAIPFLLLSLYLFYESFREYKNGIDENGSFSGGKTP</sequence>
<gene>
    <name evidence="2" type="ORF">ACFSUL_08475</name>
</gene>
<reference evidence="3" key="1">
    <citation type="journal article" date="2019" name="Int. J. Syst. Evol. Microbiol.">
        <title>The Global Catalogue of Microorganisms (GCM) 10K type strain sequencing project: providing services to taxonomists for standard genome sequencing and annotation.</title>
        <authorList>
            <consortium name="The Broad Institute Genomics Platform"/>
            <consortium name="The Broad Institute Genome Sequencing Center for Infectious Disease"/>
            <person name="Wu L."/>
            <person name="Ma J."/>
        </authorList>
    </citation>
    <scope>NUCLEOTIDE SEQUENCE [LARGE SCALE GENOMIC DNA]</scope>
    <source>
        <strain evidence="3">KCTC 3913</strain>
    </source>
</reference>
<name>A0ABW5RRK4_9BACI</name>
<keyword evidence="3" id="KW-1185">Reference proteome</keyword>
<evidence type="ECO:0000313" key="2">
    <source>
        <dbReference type="EMBL" id="MFD2680794.1"/>
    </source>
</evidence>
<comment type="caution">
    <text evidence="2">The sequence shown here is derived from an EMBL/GenBank/DDBJ whole genome shotgun (WGS) entry which is preliminary data.</text>
</comment>
<proteinExistence type="predicted"/>